<name>A0AAN5KT96_LEGPN</name>
<organism evidence="2 3">
    <name type="scientific">Legionella pneumophila</name>
    <dbReference type="NCBI Taxonomy" id="446"/>
    <lineage>
        <taxon>Bacteria</taxon>
        <taxon>Pseudomonadati</taxon>
        <taxon>Pseudomonadota</taxon>
        <taxon>Gammaproteobacteria</taxon>
        <taxon>Legionellales</taxon>
        <taxon>Legionellaceae</taxon>
        <taxon>Legionella</taxon>
    </lineage>
</organism>
<dbReference type="AlphaFoldDB" id="A0AAN5KT96"/>
<sequence>IEQESSPSHRSLLTDSIILDLVAYIQKQKENHQLITRMKKTRCELIQLTSQSAKDLLVSFDRAIESNDISLCEILNEEATRLINEESKLVAAISRRDAILKGLSDLGYEVNENMETAWAKNGRIILKKSDENEYGIELGAASDVERVQIQLVSFEQTQNSLDSAKDLNKEKEWCEEFSHFKTSLEQSGTTINIERALPIGTKALKLVQRPSPTVSSTKTIKARSMRKENLSR</sequence>
<dbReference type="Proteomes" id="UP000861567">
    <property type="component" value="Unassembled WGS sequence"/>
</dbReference>
<comment type="caution">
    <text evidence="2">The sequence shown here is derived from an EMBL/GenBank/DDBJ whole genome shotgun (WGS) entry which is preliminary data.</text>
</comment>
<feature type="region of interest" description="Disordered" evidence="1">
    <location>
        <begin position="208"/>
        <end position="232"/>
    </location>
</feature>
<evidence type="ECO:0000313" key="3">
    <source>
        <dbReference type="Proteomes" id="UP000861567"/>
    </source>
</evidence>
<protein>
    <submittedName>
        <fullName evidence="2">Uncharacterized protein</fullName>
    </submittedName>
</protein>
<feature type="compositionally biased region" description="Polar residues" evidence="1">
    <location>
        <begin position="210"/>
        <end position="219"/>
    </location>
</feature>
<gene>
    <name evidence="2" type="ORF">I8Y58_002754</name>
</gene>
<evidence type="ECO:0000313" key="2">
    <source>
        <dbReference type="EMBL" id="HAT1597503.1"/>
    </source>
</evidence>
<accession>A0AAN5KT96</accession>
<feature type="non-terminal residue" evidence="2">
    <location>
        <position position="1"/>
    </location>
</feature>
<reference evidence="2" key="1">
    <citation type="journal article" date="2018" name="Genome Biol.">
        <title>SKESA: strategic k-mer extension for scrupulous assemblies.</title>
        <authorList>
            <person name="Souvorov A."/>
            <person name="Agarwala R."/>
            <person name="Lipman D.J."/>
        </authorList>
    </citation>
    <scope>NUCLEOTIDE SEQUENCE</scope>
    <source>
        <strain evidence="2">D3612</strain>
    </source>
</reference>
<reference evidence="2" key="2">
    <citation type="submission" date="2020-11" db="EMBL/GenBank/DDBJ databases">
        <authorList>
            <consortium name="NCBI Pathogen Detection Project"/>
        </authorList>
    </citation>
    <scope>NUCLEOTIDE SEQUENCE</scope>
    <source>
        <strain evidence="2">D3612</strain>
    </source>
</reference>
<dbReference type="EMBL" id="DACSEI010000042">
    <property type="protein sequence ID" value="HAT1597503.1"/>
    <property type="molecule type" value="Genomic_DNA"/>
</dbReference>
<evidence type="ECO:0000256" key="1">
    <source>
        <dbReference type="SAM" id="MobiDB-lite"/>
    </source>
</evidence>
<proteinExistence type="predicted"/>